<evidence type="ECO:0000256" key="8">
    <source>
        <dbReference type="SAM" id="Phobius"/>
    </source>
</evidence>
<organism evidence="9 10">
    <name type="scientific">Nesterenkonia salmonea</name>
    <dbReference type="NCBI Taxonomy" id="1804987"/>
    <lineage>
        <taxon>Bacteria</taxon>
        <taxon>Bacillati</taxon>
        <taxon>Actinomycetota</taxon>
        <taxon>Actinomycetes</taxon>
        <taxon>Micrococcales</taxon>
        <taxon>Micrococcaceae</taxon>
        <taxon>Nesterenkonia</taxon>
    </lineage>
</organism>
<keyword evidence="3" id="KW-1003">Cell membrane</keyword>
<keyword evidence="6 8" id="KW-0472">Membrane</keyword>
<comment type="caution">
    <text evidence="9">The sequence shown here is derived from an EMBL/GenBank/DDBJ whole genome shotgun (WGS) entry which is preliminary data.</text>
</comment>
<dbReference type="AlphaFoldDB" id="A0A5R9BGV1"/>
<sequence>MTINLTLLIVMGAMLAIGIYLMLERSLTRVLLGIILISNGVNLLILQTAGRAGESPIVRDGLGAEEYLDPLPQALLLTAIVIAFAMVAILLALIYRSWVIARQDEVTDDEEDRRVATTIGAHDPEEDDDVGTETSEFIDSVDPVTGSVRAVNPAERNREASEEPTSSSDAHQAGES</sequence>
<comment type="subcellular location">
    <subcellularLocation>
        <location evidence="1">Cell membrane</location>
        <topology evidence="1">Multi-pass membrane protein</topology>
    </subcellularLocation>
</comment>
<gene>
    <name evidence="9" type="ORF">FEF26_02175</name>
</gene>
<feature type="compositionally biased region" description="Polar residues" evidence="7">
    <location>
        <begin position="163"/>
        <end position="176"/>
    </location>
</feature>
<dbReference type="EMBL" id="VAVZ01000004">
    <property type="protein sequence ID" value="TLP99714.1"/>
    <property type="molecule type" value="Genomic_DNA"/>
</dbReference>
<dbReference type="RefSeq" id="WP_138251901.1">
    <property type="nucleotide sequence ID" value="NZ_VAVZ01000004.1"/>
</dbReference>
<dbReference type="OrthoDB" id="9799219at2"/>
<evidence type="ECO:0000313" key="9">
    <source>
        <dbReference type="EMBL" id="TLP99714.1"/>
    </source>
</evidence>
<feature type="region of interest" description="Disordered" evidence="7">
    <location>
        <begin position="110"/>
        <end position="176"/>
    </location>
</feature>
<keyword evidence="10" id="KW-1185">Reference proteome</keyword>
<name>A0A5R9BGV1_9MICC</name>
<evidence type="ECO:0000256" key="2">
    <source>
        <dbReference type="ARBA" id="ARBA00010388"/>
    </source>
</evidence>
<evidence type="ECO:0000256" key="7">
    <source>
        <dbReference type="SAM" id="MobiDB-lite"/>
    </source>
</evidence>
<keyword evidence="4 8" id="KW-0812">Transmembrane</keyword>
<evidence type="ECO:0000256" key="6">
    <source>
        <dbReference type="ARBA" id="ARBA00023136"/>
    </source>
</evidence>
<dbReference type="InterPro" id="IPR050601">
    <property type="entry name" value="CPA3_antiporter_subunitC"/>
</dbReference>
<evidence type="ECO:0000256" key="3">
    <source>
        <dbReference type="ARBA" id="ARBA00022475"/>
    </source>
</evidence>
<accession>A0A5R9BGV1</accession>
<dbReference type="Proteomes" id="UP000310458">
    <property type="component" value="Unassembled WGS sequence"/>
</dbReference>
<dbReference type="PANTHER" id="PTHR34583:SF2">
    <property type="entry name" value="ANTIPORTER SUBUNIT MNHC2-RELATED"/>
    <property type="match status" value="1"/>
</dbReference>
<feature type="transmembrane region" description="Helical" evidence="8">
    <location>
        <begin position="30"/>
        <end position="50"/>
    </location>
</feature>
<evidence type="ECO:0000313" key="10">
    <source>
        <dbReference type="Proteomes" id="UP000310458"/>
    </source>
</evidence>
<dbReference type="InterPro" id="IPR039428">
    <property type="entry name" value="NUOK/Mnh_C1-like"/>
</dbReference>
<evidence type="ECO:0000256" key="4">
    <source>
        <dbReference type="ARBA" id="ARBA00022692"/>
    </source>
</evidence>
<evidence type="ECO:0000256" key="5">
    <source>
        <dbReference type="ARBA" id="ARBA00022989"/>
    </source>
</evidence>
<protein>
    <submittedName>
        <fullName evidence="9">Na(+)/H(+) antiporter subunit C</fullName>
    </submittedName>
</protein>
<evidence type="ECO:0000256" key="1">
    <source>
        <dbReference type="ARBA" id="ARBA00004651"/>
    </source>
</evidence>
<keyword evidence="5 8" id="KW-1133">Transmembrane helix</keyword>
<feature type="transmembrane region" description="Helical" evidence="8">
    <location>
        <begin position="70"/>
        <end position="95"/>
    </location>
</feature>
<dbReference type="PANTHER" id="PTHR34583">
    <property type="entry name" value="ANTIPORTER SUBUNIT MNHC2-RELATED"/>
    <property type="match status" value="1"/>
</dbReference>
<dbReference type="Pfam" id="PF00420">
    <property type="entry name" value="Oxidored_q2"/>
    <property type="match status" value="1"/>
</dbReference>
<reference evidence="9 10" key="1">
    <citation type="submission" date="2019-05" db="EMBL/GenBank/DDBJ databases">
        <title>Nesterenkonia sp. GY074 isolated from the Southern Atlantic Ocean.</title>
        <authorList>
            <person name="Zhang G."/>
        </authorList>
    </citation>
    <scope>NUCLEOTIDE SEQUENCE [LARGE SCALE GENOMIC DNA]</scope>
    <source>
        <strain evidence="9 10">GY074</strain>
    </source>
</reference>
<comment type="similarity">
    <text evidence="2">Belongs to the CPA3 antiporters (TC 2.A.63) subunit C family.</text>
</comment>
<dbReference type="GO" id="GO:0005886">
    <property type="term" value="C:plasma membrane"/>
    <property type="evidence" value="ECO:0007669"/>
    <property type="project" value="UniProtKB-SubCell"/>
</dbReference>
<dbReference type="Gene3D" id="1.10.287.3510">
    <property type="match status" value="1"/>
</dbReference>
<feature type="transmembrane region" description="Helical" evidence="8">
    <location>
        <begin position="6"/>
        <end position="23"/>
    </location>
</feature>
<proteinExistence type="inferred from homology"/>
<dbReference type="NCBIfam" id="NF005929">
    <property type="entry name" value="PRK07946.1"/>
    <property type="match status" value="1"/>
</dbReference>